<dbReference type="SUPFAM" id="SSF47413">
    <property type="entry name" value="lambda repressor-like DNA-binding domains"/>
    <property type="match status" value="1"/>
</dbReference>
<protein>
    <recommendedName>
        <fullName evidence="1">HTH cro/C1-type domain-containing protein</fullName>
    </recommendedName>
</protein>
<name>A0A5A7MQE3_9PROT</name>
<dbReference type="AlphaFoldDB" id="A0A5A7MQE3"/>
<accession>A0A5A7MWX3</accession>
<dbReference type="EMBL" id="BKCL01000005">
    <property type="protein sequence ID" value="GEQ98262.1"/>
    <property type="molecule type" value="Genomic_DNA"/>
</dbReference>
<keyword evidence="5" id="KW-1185">Reference proteome</keyword>
<evidence type="ECO:0000313" key="5">
    <source>
        <dbReference type="Proteomes" id="UP000325187"/>
    </source>
</evidence>
<evidence type="ECO:0000313" key="4">
    <source>
        <dbReference type="Proteomes" id="UP000322084"/>
    </source>
</evidence>
<dbReference type="GO" id="GO:0003677">
    <property type="term" value="F:DNA binding"/>
    <property type="evidence" value="ECO:0007669"/>
    <property type="project" value="InterPro"/>
</dbReference>
<dbReference type="EMBL" id="BKCM01000005">
    <property type="protein sequence ID" value="GER00581.1"/>
    <property type="molecule type" value="Genomic_DNA"/>
</dbReference>
<sequence length="136" mass="15703">MVRGPNPIDVHVGSRVRLRRTLLGMSQEKLAQALDLTFQQVQKYERGLNRIGSSNLYKISQVLDVPIEFFFDDMSEDLATKLIPPKPEDTFDMRQVGKRETVRFVRGFYAIKDSQTRHQIFELMKRLGGEGEKTSN</sequence>
<dbReference type="Proteomes" id="UP000322084">
    <property type="component" value="Unassembled WGS sequence"/>
</dbReference>
<evidence type="ECO:0000313" key="3">
    <source>
        <dbReference type="EMBL" id="GER00581.1"/>
    </source>
</evidence>
<dbReference type="InterPro" id="IPR010982">
    <property type="entry name" value="Lambda_DNA-bd_dom_sf"/>
</dbReference>
<evidence type="ECO:0000259" key="1">
    <source>
        <dbReference type="PROSITE" id="PS50943"/>
    </source>
</evidence>
<evidence type="ECO:0000313" key="2">
    <source>
        <dbReference type="EMBL" id="GEQ98262.1"/>
    </source>
</evidence>
<dbReference type="CDD" id="cd00093">
    <property type="entry name" value="HTH_XRE"/>
    <property type="match status" value="1"/>
</dbReference>
<dbReference type="PROSITE" id="PS50943">
    <property type="entry name" value="HTH_CROC1"/>
    <property type="match status" value="1"/>
</dbReference>
<dbReference type="Proteomes" id="UP000325187">
    <property type="component" value="Unassembled WGS sequence"/>
</dbReference>
<comment type="caution">
    <text evidence="2">The sequence shown here is derived from an EMBL/GenBank/DDBJ whole genome shotgun (WGS) entry which is preliminary data.</text>
</comment>
<dbReference type="Gene3D" id="1.10.260.40">
    <property type="entry name" value="lambda repressor-like DNA-binding domains"/>
    <property type="match status" value="1"/>
</dbReference>
<reference evidence="4 5" key="1">
    <citation type="submission" date="2019-09" db="EMBL/GenBank/DDBJ databases">
        <title>NBRP : Genome information of microbial organism related human and environment.</title>
        <authorList>
            <person name="Hattori M."/>
            <person name="Oshima K."/>
            <person name="Inaba H."/>
            <person name="Suda W."/>
            <person name="Sakamoto M."/>
            <person name="Iino T."/>
            <person name="Kitahara M."/>
            <person name="Oshida Y."/>
            <person name="Iida T."/>
            <person name="Kudo T."/>
            <person name="Itoh T."/>
            <person name="Ohkuma M."/>
        </authorList>
    </citation>
    <scope>NUCLEOTIDE SEQUENCE [LARGE SCALE GENOMIC DNA]</scope>
    <source>
        <strain evidence="2 4">Hi-2</strain>
        <strain evidence="3 5">Mie-1</strain>
    </source>
</reference>
<feature type="domain" description="HTH cro/C1-type" evidence="1">
    <location>
        <begin position="16"/>
        <end position="70"/>
    </location>
</feature>
<dbReference type="Pfam" id="PF01381">
    <property type="entry name" value="HTH_3"/>
    <property type="match status" value="1"/>
</dbReference>
<gene>
    <name evidence="2" type="ORF">JCM17844_18990</name>
    <name evidence="3" type="ORF">JCM17845_12040</name>
</gene>
<organism evidence="2 4">
    <name type="scientific">Iodidimonas gelatinilytica</name>
    <dbReference type="NCBI Taxonomy" id="1236966"/>
    <lineage>
        <taxon>Bacteria</taxon>
        <taxon>Pseudomonadati</taxon>
        <taxon>Pseudomonadota</taxon>
        <taxon>Alphaproteobacteria</taxon>
        <taxon>Iodidimonadales</taxon>
        <taxon>Iodidimonadaceae</taxon>
        <taxon>Iodidimonas</taxon>
    </lineage>
</organism>
<accession>A0A5A7MQE3</accession>
<dbReference type="InterPro" id="IPR001387">
    <property type="entry name" value="Cro/C1-type_HTH"/>
</dbReference>
<proteinExistence type="predicted"/>
<dbReference type="SMART" id="SM00530">
    <property type="entry name" value="HTH_XRE"/>
    <property type="match status" value="1"/>
</dbReference>